<evidence type="ECO:0000256" key="1">
    <source>
        <dbReference type="SAM" id="SignalP"/>
    </source>
</evidence>
<sequence>RMAHFCDELFLGLVLVAFLLESSYCINNEVPANNHGIEPLAIIDDGEDIQRSKLKAVIPVLSAEWSVQFKFNLHGNHTGHNYWCNILQLKQSGPLYHKYGARTPYVTFDSIEKKILIDSAVNNNWMYRRYIHRQIHFNTEYNVEIHQRYKSGGVYKYSILLNGEEVHSTDNTQAQQFYDVKVFVSNQDGFPCLGSVSDLKIANYL</sequence>
<dbReference type="AlphaFoldDB" id="A0A7M5XL47"/>
<reference evidence="2" key="1">
    <citation type="submission" date="2021-01" db="UniProtKB">
        <authorList>
            <consortium name="EnsemblMetazoa"/>
        </authorList>
    </citation>
    <scope>IDENTIFICATION</scope>
</reference>
<evidence type="ECO:0000313" key="2">
    <source>
        <dbReference type="EnsemblMetazoa" id="CLYHEMP025206.1"/>
    </source>
</evidence>
<accession>A0A7M5XL47</accession>
<dbReference type="Proteomes" id="UP000594262">
    <property type="component" value="Unplaced"/>
</dbReference>
<protein>
    <submittedName>
        <fullName evidence="2">Uncharacterized protein</fullName>
    </submittedName>
</protein>
<keyword evidence="1" id="KW-0732">Signal</keyword>
<proteinExistence type="predicted"/>
<name>A0A7M5XL47_9CNID</name>
<organism evidence="2 3">
    <name type="scientific">Clytia hemisphaerica</name>
    <dbReference type="NCBI Taxonomy" id="252671"/>
    <lineage>
        <taxon>Eukaryota</taxon>
        <taxon>Metazoa</taxon>
        <taxon>Cnidaria</taxon>
        <taxon>Hydrozoa</taxon>
        <taxon>Hydroidolina</taxon>
        <taxon>Leptothecata</taxon>
        <taxon>Obeliida</taxon>
        <taxon>Clytiidae</taxon>
        <taxon>Clytia</taxon>
    </lineage>
</organism>
<keyword evidence="3" id="KW-1185">Reference proteome</keyword>
<dbReference type="EnsemblMetazoa" id="CLYHEMT025206.1">
    <property type="protein sequence ID" value="CLYHEMP025206.1"/>
    <property type="gene ID" value="CLYHEMG025206"/>
</dbReference>
<evidence type="ECO:0000313" key="3">
    <source>
        <dbReference type="Proteomes" id="UP000594262"/>
    </source>
</evidence>
<feature type="signal peptide" evidence="1">
    <location>
        <begin position="1"/>
        <end position="25"/>
    </location>
</feature>
<feature type="chain" id="PRO_5029780499" evidence="1">
    <location>
        <begin position="26"/>
        <end position="205"/>
    </location>
</feature>